<evidence type="ECO:0000313" key="3">
    <source>
        <dbReference type="Proteomes" id="UP000625711"/>
    </source>
</evidence>
<evidence type="ECO:0000256" key="1">
    <source>
        <dbReference type="SAM" id="MobiDB-lite"/>
    </source>
</evidence>
<proteinExistence type="predicted"/>
<dbReference type="EMBL" id="JAACXV010000061">
    <property type="protein sequence ID" value="KAF7285144.1"/>
    <property type="molecule type" value="Genomic_DNA"/>
</dbReference>
<protein>
    <submittedName>
        <fullName evidence="2">Uncharacterized protein</fullName>
    </submittedName>
</protein>
<reference evidence="2" key="1">
    <citation type="submission" date="2020-08" db="EMBL/GenBank/DDBJ databases">
        <title>Genome sequencing and assembly of the red palm weevil Rhynchophorus ferrugineus.</title>
        <authorList>
            <person name="Dias G.B."/>
            <person name="Bergman C.M."/>
            <person name="Manee M."/>
        </authorList>
    </citation>
    <scope>NUCLEOTIDE SEQUENCE</scope>
    <source>
        <strain evidence="2">AA-2017</strain>
        <tissue evidence="2">Whole larva</tissue>
    </source>
</reference>
<evidence type="ECO:0000313" key="2">
    <source>
        <dbReference type="EMBL" id="KAF7285144.1"/>
    </source>
</evidence>
<feature type="compositionally biased region" description="Basic and acidic residues" evidence="1">
    <location>
        <begin position="56"/>
        <end position="69"/>
    </location>
</feature>
<dbReference type="AlphaFoldDB" id="A0A834IPV9"/>
<comment type="caution">
    <text evidence="2">The sequence shown here is derived from an EMBL/GenBank/DDBJ whole genome shotgun (WGS) entry which is preliminary data.</text>
</comment>
<organism evidence="2 3">
    <name type="scientific">Rhynchophorus ferrugineus</name>
    <name type="common">Red palm weevil</name>
    <name type="synonym">Curculio ferrugineus</name>
    <dbReference type="NCBI Taxonomy" id="354439"/>
    <lineage>
        <taxon>Eukaryota</taxon>
        <taxon>Metazoa</taxon>
        <taxon>Ecdysozoa</taxon>
        <taxon>Arthropoda</taxon>
        <taxon>Hexapoda</taxon>
        <taxon>Insecta</taxon>
        <taxon>Pterygota</taxon>
        <taxon>Neoptera</taxon>
        <taxon>Endopterygota</taxon>
        <taxon>Coleoptera</taxon>
        <taxon>Polyphaga</taxon>
        <taxon>Cucujiformia</taxon>
        <taxon>Curculionidae</taxon>
        <taxon>Dryophthorinae</taxon>
        <taxon>Rhynchophorus</taxon>
    </lineage>
</organism>
<accession>A0A834IPV9</accession>
<feature type="region of interest" description="Disordered" evidence="1">
    <location>
        <begin position="44"/>
        <end position="69"/>
    </location>
</feature>
<keyword evidence="3" id="KW-1185">Reference proteome</keyword>
<dbReference type="Proteomes" id="UP000625711">
    <property type="component" value="Unassembled WGS sequence"/>
</dbReference>
<name>A0A834IPV9_RHYFE</name>
<sequence>MRSDTCFHHPGNATQKQREPGYFCRTPASSVFIRLRVISAPEGPGGWTAGGLESAARGKSEPREKDKECDTPISIRDRNFLVPAPALSLPSEIRSGKLIVADKMTPTV</sequence>
<gene>
    <name evidence="2" type="ORF">GWI33_011995</name>
</gene>